<evidence type="ECO:0000313" key="2">
    <source>
        <dbReference type="EMBL" id="MTD93108.1"/>
    </source>
</evidence>
<keyword evidence="3" id="KW-1185">Reference proteome</keyword>
<evidence type="ECO:0000313" key="3">
    <source>
        <dbReference type="Proteomes" id="UP000440694"/>
    </source>
</evidence>
<name>A0A6I3KEX3_9HYPH</name>
<gene>
    <name evidence="2" type="ORF">GIW81_02030</name>
</gene>
<keyword evidence="1" id="KW-0732">Signal</keyword>
<comment type="caution">
    <text evidence="2">The sequence shown here is derived from an EMBL/GenBank/DDBJ whole genome shotgun (WGS) entry which is preliminary data.</text>
</comment>
<accession>A0A6I3KEX3</accession>
<evidence type="ECO:0000256" key="1">
    <source>
        <dbReference type="SAM" id="SignalP"/>
    </source>
</evidence>
<feature type="chain" id="PRO_5026158566" evidence="1">
    <location>
        <begin position="22"/>
        <end position="144"/>
    </location>
</feature>
<dbReference type="EMBL" id="WMBQ01000001">
    <property type="protein sequence ID" value="MTD93108.1"/>
    <property type="molecule type" value="Genomic_DNA"/>
</dbReference>
<dbReference type="Proteomes" id="UP000440694">
    <property type="component" value="Unassembled WGS sequence"/>
</dbReference>
<feature type="signal peptide" evidence="1">
    <location>
        <begin position="1"/>
        <end position="21"/>
    </location>
</feature>
<dbReference type="AlphaFoldDB" id="A0A6I3KEX3"/>
<reference evidence="2 3" key="1">
    <citation type="submission" date="2019-11" db="EMBL/GenBank/DDBJ databases">
        <title>Identification of a novel strain.</title>
        <authorList>
            <person name="Xu Q."/>
            <person name="Wang G."/>
        </authorList>
    </citation>
    <scope>NUCLEOTIDE SEQUENCE [LARGE SCALE GENOMIC DNA]</scope>
    <source>
        <strain evidence="3">xq</strain>
    </source>
</reference>
<protein>
    <submittedName>
        <fullName evidence="2">Uncharacterized protein</fullName>
    </submittedName>
</protein>
<proteinExistence type="predicted"/>
<sequence>MKSLFAGVCALMTFVTLPAHAMCLWNCTPSEGAARSVFENYLRQQTNGAPFTIESFKKLKEYPIANMGREGYVIDVDVVVSFPQGSHPECVSGGGQGYSMKCLTMNTGVRGAIVAEPGERRSMRSSMLFEKTSSGWVGSDGVAY</sequence>
<organism evidence="2 3">
    <name type="scientific">Hyphomicrobium album</name>
    <dbReference type="NCBI Taxonomy" id="2665159"/>
    <lineage>
        <taxon>Bacteria</taxon>
        <taxon>Pseudomonadati</taxon>
        <taxon>Pseudomonadota</taxon>
        <taxon>Alphaproteobacteria</taxon>
        <taxon>Hyphomicrobiales</taxon>
        <taxon>Hyphomicrobiaceae</taxon>
        <taxon>Hyphomicrobium</taxon>
    </lineage>
</organism>
<dbReference type="RefSeq" id="WP_154737678.1">
    <property type="nucleotide sequence ID" value="NZ_WMBQ01000001.1"/>
</dbReference>